<proteinExistence type="predicted"/>
<gene>
    <name evidence="1" type="ORF">EMEDMD4_60004</name>
</gene>
<sequence length="57" mass="6795">MILFSDRFPMRRTPAVLEQFQEKRVTVFRPELRQYKGLESFRDSEKSGSALTPRHHS</sequence>
<reference evidence="1" key="1">
    <citation type="submission" date="2019-06" db="EMBL/GenBank/DDBJ databases">
        <authorList>
            <person name="Le Quere A."/>
            <person name="Colella S."/>
        </authorList>
    </citation>
    <scope>NUCLEOTIDE SEQUENCE</scope>
    <source>
        <strain evidence="1">EmedicaeMD41</strain>
    </source>
</reference>
<dbReference type="AlphaFoldDB" id="A0A508X3K2"/>
<protein>
    <submittedName>
        <fullName evidence="1">Uncharacterized protein</fullName>
    </submittedName>
</protein>
<accession>A0A508X3K2</accession>
<name>A0A508X3K2_9HYPH</name>
<dbReference type="EMBL" id="CABFNB010000128">
    <property type="protein sequence ID" value="VTZ64422.1"/>
    <property type="molecule type" value="Genomic_DNA"/>
</dbReference>
<dbReference type="Proteomes" id="UP000507954">
    <property type="component" value="Unassembled WGS sequence"/>
</dbReference>
<organism evidence="1">
    <name type="scientific">Sinorhizobium medicae</name>
    <dbReference type="NCBI Taxonomy" id="110321"/>
    <lineage>
        <taxon>Bacteria</taxon>
        <taxon>Pseudomonadati</taxon>
        <taxon>Pseudomonadota</taxon>
        <taxon>Alphaproteobacteria</taxon>
        <taxon>Hyphomicrobiales</taxon>
        <taxon>Rhizobiaceae</taxon>
        <taxon>Sinorhizobium/Ensifer group</taxon>
        <taxon>Sinorhizobium</taxon>
    </lineage>
</organism>
<evidence type="ECO:0000313" key="1">
    <source>
        <dbReference type="EMBL" id="VTZ64422.1"/>
    </source>
</evidence>